<evidence type="ECO:0000313" key="2">
    <source>
        <dbReference type="Proteomes" id="UP000186309"/>
    </source>
</evidence>
<dbReference type="RefSeq" id="WP_076344231.1">
    <property type="nucleotide sequence ID" value="NZ_CP019082.1"/>
</dbReference>
<accession>A0A1U7CM05</accession>
<gene>
    <name evidence="1" type="ORF">BSF38_01399</name>
</gene>
<keyword evidence="2" id="KW-1185">Reference proteome</keyword>
<dbReference type="AlphaFoldDB" id="A0A1U7CM05"/>
<sequence>MSLHDFWTNVRMGARLIAPQGFVDAPRLDADDFTRRLRSATLWLTPRAVDGFEEEDFPFLPEAERARLTKLVNDFRKVARTVNPTVPVPTAVVENALPLFRDIVLMLEFDRFEDDEAYRLGKMIEQEIEPYRPRELADLRFRTGEDHTGDPGLWIWAFLSDDASKTDEEFLKTAQKLRELLDPVARRIAPDRWPYLSFRSLAEQSEPVEAS</sequence>
<dbReference type="Proteomes" id="UP000186309">
    <property type="component" value="Chromosome"/>
</dbReference>
<dbReference type="KEGG" id="pbor:BSF38_01399"/>
<dbReference type="EMBL" id="CP019082">
    <property type="protein sequence ID" value="APW59938.1"/>
    <property type="molecule type" value="Genomic_DNA"/>
</dbReference>
<name>A0A1U7CM05_9BACT</name>
<evidence type="ECO:0000313" key="1">
    <source>
        <dbReference type="EMBL" id="APW59938.1"/>
    </source>
</evidence>
<proteinExistence type="predicted"/>
<dbReference type="STRING" id="1387353.BSF38_01399"/>
<organism evidence="1 2">
    <name type="scientific">Paludisphaera borealis</name>
    <dbReference type="NCBI Taxonomy" id="1387353"/>
    <lineage>
        <taxon>Bacteria</taxon>
        <taxon>Pseudomonadati</taxon>
        <taxon>Planctomycetota</taxon>
        <taxon>Planctomycetia</taxon>
        <taxon>Isosphaerales</taxon>
        <taxon>Isosphaeraceae</taxon>
        <taxon>Paludisphaera</taxon>
    </lineage>
</organism>
<reference evidence="2" key="1">
    <citation type="submission" date="2016-12" db="EMBL/GenBank/DDBJ databases">
        <title>Comparative genomics of four Isosphaeraceae planctomycetes: a common pool of plasmids and glycoside hydrolase genes.</title>
        <authorList>
            <person name="Ivanova A."/>
        </authorList>
    </citation>
    <scope>NUCLEOTIDE SEQUENCE [LARGE SCALE GENOMIC DNA]</scope>
    <source>
        <strain evidence="2">PX4</strain>
    </source>
</reference>
<protein>
    <submittedName>
        <fullName evidence="1">Uncharacterized protein</fullName>
    </submittedName>
</protein>